<name>A0A0A1XEK5_ZEUCU</name>
<keyword evidence="1" id="KW-1133">Transmembrane helix</keyword>
<proteinExistence type="predicted"/>
<accession>A0A0A1XEK5</accession>
<dbReference type="AlphaFoldDB" id="A0A0A1XEK5"/>
<sequence>MFIYQFLFFLFSICFFTCFIFINMACHRHASLQSILNFVLYGFGKSTLDSNLYYTYSNNTLLVPGTTTSHSGNLLLSPSHRGISYPPPSPTRVPLRRGMAFSTSTKNPPLVKTRNITSQNSINWSQLQSTSPSLQQRHKVASNASNSVLSLPLSGAQLTQNKSHGISESTTIAGPETKTIQLSNENLIDGTCQQQQHPQQMPTCNETDV</sequence>
<dbReference type="EMBL" id="GBXI01004907">
    <property type="protein sequence ID" value="JAD09385.1"/>
    <property type="molecule type" value="Transcribed_RNA"/>
</dbReference>
<keyword evidence="1" id="KW-0472">Membrane</keyword>
<gene>
    <name evidence="2" type="primary">gp63</name>
    <name evidence="2" type="ORF">g.41214</name>
</gene>
<reference evidence="2" key="2">
    <citation type="journal article" date="2015" name="Gigascience">
        <title>Reconstructing a comprehensive transcriptome assembly of a white-pupal translocated strain of the pest fruit fly Bactrocera cucurbitae.</title>
        <authorList>
            <person name="Sim S.B."/>
            <person name="Calla B."/>
            <person name="Hall B."/>
            <person name="DeRego T."/>
            <person name="Geib S.M."/>
        </authorList>
    </citation>
    <scope>NUCLEOTIDE SEQUENCE</scope>
</reference>
<reference evidence="2" key="1">
    <citation type="submission" date="2014-11" db="EMBL/GenBank/DDBJ databases">
        <authorList>
            <person name="Geib S."/>
        </authorList>
    </citation>
    <scope>NUCLEOTIDE SEQUENCE</scope>
</reference>
<keyword evidence="1" id="KW-0812">Transmembrane</keyword>
<evidence type="ECO:0000313" key="2">
    <source>
        <dbReference type="EMBL" id="JAD09385.1"/>
    </source>
</evidence>
<feature type="transmembrane region" description="Helical" evidence="1">
    <location>
        <begin position="6"/>
        <end position="26"/>
    </location>
</feature>
<organism evidence="2">
    <name type="scientific">Zeugodacus cucurbitae</name>
    <name type="common">Melon fruit fly</name>
    <name type="synonym">Bactrocera cucurbitae</name>
    <dbReference type="NCBI Taxonomy" id="28588"/>
    <lineage>
        <taxon>Eukaryota</taxon>
        <taxon>Metazoa</taxon>
        <taxon>Ecdysozoa</taxon>
        <taxon>Arthropoda</taxon>
        <taxon>Hexapoda</taxon>
        <taxon>Insecta</taxon>
        <taxon>Pterygota</taxon>
        <taxon>Neoptera</taxon>
        <taxon>Endopterygota</taxon>
        <taxon>Diptera</taxon>
        <taxon>Brachycera</taxon>
        <taxon>Muscomorpha</taxon>
        <taxon>Tephritoidea</taxon>
        <taxon>Tephritidae</taxon>
        <taxon>Zeugodacus</taxon>
        <taxon>Zeugodacus</taxon>
    </lineage>
</organism>
<protein>
    <submittedName>
        <fullName evidence="2">Leishmanolysin</fullName>
    </submittedName>
</protein>
<evidence type="ECO:0000256" key="1">
    <source>
        <dbReference type="SAM" id="Phobius"/>
    </source>
</evidence>